<protein>
    <submittedName>
        <fullName evidence="5">Col_cuticle_N domain-containing protein</fullName>
    </submittedName>
</protein>
<dbReference type="InterPro" id="IPR002486">
    <property type="entry name" value="Col_cuticle_N"/>
</dbReference>
<proteinExistence type="predicted"/>
<feature type="transmembrane region" description="Helical" evidence="2">
    <location>
        <begin position="14"/>
        <end position="37"/>
    </location>
</feature>
<feature type="domain" description="Nematode cuticle collagen N-terminal" evidence="3">
    <location>
        <begin position="13"/>
        <end position="65"/>
    </location>
</feature>
<evidence type="ECO:0000256" key="2">
    <source>
        <dbReference type="SAM" id="Phobius"/>
    </source>
</evidence>
<reference evidence="5" key="1">
    <citation type="submission" date="2017-02" db="UniProtKB">
        <authorList>
            <consortium name="WormBaseParasite"/>
        </authorList>
    </citation>
    <scope>IDENTIFICATION</scope>
</reference>
<evidence type="ECO:0000256" key="1">
    <source>
        <dbReference type="ARBA" id="ARBA00022737"/>
    </source>
</evidence>
<evidence type="ECO:0000313" key="4">
    <source>
        <dbReference type="Proteomes" id="UP000050640"/>
    </source>
</evidence>
<dbReference type="PANTHER" id="PTHR24637">
    <property type="entry name" value="COLLAGEN"/>
    <property type="match status" value="1"/>
</dbReference>
<dbReference type="PANTHER" id="PTHR24637:SF390">
    <property type="entry name" value="CUTICLE COLLAGEN 14"/>
    <property type="match status" value="1"/>
</dbReference>
<dbReference type="SMART" id="SM01088">
    <property type="entry name" value="Col_cuticle_N"/>
    <property type="match status" value="1"/>
</dbReference>
<dbReference type="STRING" id="1147741.A0A0R3S6D5"/>
<dbReference type="Pfam" id="PF01484">
    <property type="entry name" value="Col_cuticle_N"/>
    <property type="match status" value="1"/>
</dbReference>
<organism evidence="4 5">
    <name type="scientific">Elaeophora elaphi</name>
    <dbReference type="NCBI Taxonomy" id="1147741"/>
    <lineage>
        <taxon>Eukaryota</taxon>
        <taxon>Metazoa</taxon>
        <taxon>Ecdysozoa</taxon>
        <taxon>Nematoda</taxon>
        <taxon>Chromadorea</taxon>
        <taxon>Rhabditida</taxon>
        <taxon>Spirurina</taxon>
        <taxon>Spiruromorpha</taxon>
        <taxon>Filarioidea</taxon>
        <taxon>Onchocercidae</taxon>
        <taxon>Elaeophora</taxon>
    </lineage>
</organism>
<name>A0A0R3S6D5_9BILA</name>
<sequence length="150" mass="17002">MEDKKNQQQSLKPIAFISVVFSTFAICSVLVTFPLIINYIQTLESSVQIDLDYCRVRARDMWREILDIETNGRYDSGKLARIVMAHRDVKRDTMADFWARRLHDQELRDEPYQKPDAFGESYVSGDCCTCSRGPPGPLGAPGRDGVPGID</sequence>
<dbReference type="GO" id="GO:0042302">
    <property type="term" value="F:structural constituent of cuticle"/>
    <property type="evidence" value="ECO:0007669"/>
    <property type="project" value="InterPro"/>
</dbReference>
<accession>A0A0R3S6D5</accession>
<evidence type="ECO:0000313" key="5">
    <source>
        <dbReference type="WBParaSite" id="EEL_0001035701-mRNA-1"/>
    </source>
</evidence>
<keyword evidence="2" id="KW-1133">Transmembrane helix</keyword>
<dbReference type="WBParaSite" id="EEL_0001035701-mRNA-1">
    <property type="protein sequence ID" value="EEL_0001035701-mRNA-1"/>
    <property type="gene ID" value="EEL_0001035701"/>
</dbReference>
<dbReference type="Proteomes" id="UP000050640">
    <property type="component" value="Unplaced"/>
</dbReference>
<evidence type="ECO:0000259" key="3">
    <source>
        <dbReference type="SMART" id="SM01088"/>
    </source>
</evidence>
<keyword evidence="2" id="KW-0472">Membrane</keyword>
<keyword evidence="1" id="KW-0677">Repeat</keyword>
<keyword evidence="4" id="KW-1185">Reference proteome</keyword>
<dbReference type="AlphaFoldDB" id="A0A0R3S6D5"/>
<keyword evidence="2" id="KW-0812">Transmembrane</keyword>